<organism evidence="2 3">
    <name type="scientific">Pelotomaculum thermopropionicum</name>
    <dbReference type="NCBI Taxonomy" id="110500"/>
    <lineage>
        <taxon>Bacteria</taxon>
        <taxon>Bacillati</taxon>
        <taxon>Bacillota</taxon>
        <taxon>Clostridia</taxon>
        <taxon>Eubacteriales</taxon>
        <taxon>Desulfotomaculaceae</taxon>
        <taxon>Pelotomaculum</taxon>
    </lineage>
</organism>
<dbReference type="Proteomes" id="UP000054705">
    <property type="component" value="Unassembled WGS sequence"/>
</dbReference>
<proteinExistence type="predicted"/>
<evidence type="ECO:0000259" key="1">
    <source>
        <dbReference type="SMART" id="SM00842"/>
    </source>
</evidence>
<dbReference type="SUPFAM" id="SSF53067">
    <property type="entry name" value="Actin-like ATPase domain"/>
    <property type="match status" value="2"/>
</dbReference>
<dbReference type="CDD" id="cd24004">
    <property type="entry name" value="ASKHA_NBD_PilM-like"/>
    <property type="match status" value="1"/>
</dbReference>
<accession>A0A101HRL2</accession>
<feature type="non-terminal residue" evidence="2">
    <location>
        <position position="425"/>
    </location>
</feature>
<dbReference type="AlphaFoldDB" id="A0A101HRL2"/>
<evidence type="ECO:0000313" key="3">
    <source>
        <dbReference type="Proteomes" id="UP000054705"/>
    </source>
</evidence>
<dbReference type="PANTHER" id="PTHR32432:SF3">
    <property type="entry name" value="ETHANOLAMINE UTILIZATION PROTEIN EUTJ"/>
    <property type="match status" value="1"/>
</dbReference>
<gene>
    <name evidence="2" type="ORF">XD97_0562</name>
</gene>
<comment type="caution">
    <text evidence="2">The sequence shown here is derived from an EMBL/GenBank/DDBJ whole genome shotgun (WGS) entry which is preliminary data.</text>
</comment>
<sequence length="425" mass="45913">MLRTDALRKNYIFALDIGTRTVIGIIALVESGRLRIAAQHVVEHESRTMFDGQIHNISEVAGTVLEVKRTLEKKVGFKLDRAAIAAAGRSLITKRCRAEMEIKSEVEIDGNLINSLEVAGIKSAHRELDSEVLEGPERYYCVGYSVVKYYLNGYPITNLAGHSGSLISADILATFLPESVVNSLYAVLRRAELEPVNLTLEPIAALEVLIPENMRLLNLALVDIGAGTSDIAITRKGSVAAYGMVPVAGDEITECIAEAYLVDFNEAERIKRLLESGGDIVYKDILGTENTVPAAEVAKIIEPELDRLTAELTSAILSLNGGEPPRTVFCVGGGARLPGLTDGLSRRLGIDSRKVAVRGREAVNNVIVEEEGLDGPEGVTVTGIGVVAVKRYNRNFVAVRVNGEEFSLFNSKDLNVANALGLVEF</sequence>
<dbReference type="EMBL" id="LGGS01000127">
    <property type="protein sequence ID" value="KUK81811.1"/>
    <property type="molecule type" value="Genomic_DNA"/>
</dbReference>
<dbReference type="GO" id="GO:0051301">
    <property type="term" value="P:cell division"/>
    <property type="evidence" value="ECO:0007669"/>
    <property type="project" value="InterPro"/>
</dbReference>
<dbReference type="InterPro" id="IPR003494">
    <property type="entry name" value="SHS2_FtsA"/>
</dbReference>
<name>A0A101HRL2_9FIRM</name>
<dbReference type="PANTHER" id="PTHR32432">
    <property type="entry name" value="CELL DIVISION PROTEIN FTSA-RELATED"/>
    <property type="match status" value="1"/>
</dbReference>
<feature type="domain" description="SHS2" evidence="1">
    <location>
        <begin position="12"/>
        <end position="209"/>
    </location>
</feature>
<dbReference type="InterPro" id="IPR050696">
    <property type="entry name" value="FtsA/MreB"/>
</dbReference>
<dbReference type="SMART" id="SM00842">
    <property type="entry name" value="FtsA"/>
    <property type="match status" value="1"/>
</dbReference>
<dbReference type="Pfam" id="PF14450">
    <property type="entry name" value="FtsA"/>
    <property type="match status" value="1"/>
</dbReference>
<dbReference type="Gene3D" id="3.30.420.40">
    <property type="match status" value="2"/>
</dbReference>
<dbReference type="InterPro" id="IPR043129">
    <property type="entry name" value="ATPase_NBD"/>
</dbReference>
<evidence type="ECO:0000313" key="2">
    <source>
        <dbReference type="EMBL" id="KUK81811.1"/>
    </source>
</evidence>
<reference evidence="3" key="1">
    <citation type="journal article" date="2015" name="MBio">
        <title>Genome-Resolved Metagenomic Analysis Reveals Roles for Candidate Phyla and Other Microbial Community Members in Biogeochemical Transformations in Oil Reservoirs.</title>
        <authorList>
            <person name="Hu P."/>
            <person name="Tom L."/>
            <person name="Singh A."/>
            <person name="Thomas B.C."/>
            <person name="Baker B.J."/>
            <person name="Piceno Y.M."/>
            <person name="Andersen G.L."/>
            <person name="Banfield J.F."/>
        </authorList>
    </citation>
    <scope>NUCLEOTIDE SEQUENCE [LARGE SCALE GENOMIC DNA]</scope>
</reference>
<protein>
    <recommendedName>
        <fullName evidence="1">SHS2 domain-containing protein</fullName>
    </recommendedName>
</protein>